<feature type="region of interest" description="Disordered" evidence="1">
    <location>
        <begin position="130"/>
        <end position="153"/>
    </location>
</feature>
<organism evidence="2 3">
    <name type="scientific">Endozoicomonas gorgoniicola</name>
    <dbReference type="NCBI Taxonomy" id="1234144"/>
    <lineage>
        <taxon>Bacteria</taxon>
        <taxon>Pseudomonadati</taxon>
        <taxon>Pseudomonadota</taxon>
        <taxon>Gammaproteobacteria</taxon>
        <taxon>Oceanospirillales</taxon>
        <taxon>Endozoicomonadaceae</taxon>
        <taxon>Endozoicomonas</taxon>
    </lineage>
</organism>
<name>A0ABT3MR62_9GAMM</name>
<proteinExistence type="predicted"/>
<comment type="caution">
    <text evidence="2">The sequence shown here is derived from an EMBL/GenBank/DDBJ whole genome shotgun (WGS) entry which is preliminary data.</text>
</comment>
<evidence type="ECO:0000313" key="3">
    <source>
        <dbReference type="Proteomes" id="UP001209854"/>
    </source>
</evidence>
<accession>A0ABT3MR62</accession>
<reference evidence="2 3" key="1">
    <citation type="submission" date="2022-10" db="EMBL/GenBank/DDBJ databases">
        <title>High-quality genome sequences of two octocoral-associated bacteria, Endozoicomonas euniceicola EF212 and Endozoicomonas gorgoniicola PS125.</title>
        <authorList>
            <person name="Chiou Y.-J."/>
            <person name="Chen Y.-H."/>
        </authorList>
    </citation>
    <scope>NUCLEOTIDE SEQUENCE [LARGE SCALE GENOMIC DNA]</scope>
    <source>
        <strain evidence="2 3">PS125</strain>
    </source>
</reference>
<gene>
    <name evidence="2" type="ORF">NX722_04180</name>
</gene>
<protein>
    <submittedName>
        <fullName evidence="2">Uncharacterized protein</fullName>
    </submittedName>
</protein>
<evidence type="ECO:0000313" key="2">
    <source>
        <dbReference type="EMBL" id="MCW7551850.1"/>
    </source>
</evidence>
<dbReference type="EMBL" id="JAPFCC010000001">
    <property type="protein sequence ID" value="MCW7551850.1"/>
    <property type="molecule type" value="Genomic_DNA"/>
</dbReference>
<evidence type="ECO:0000256" key="1">
    <source>
        <dbReference type="SAM" id="MobiDB-lite"/>
    </source>
</evidence>
<sequence length="153" mass="17970">MITKNFKPNYHSANQWLLDQAKKGKPLSKNISNEVIAVYNQTLISMPWKNDISFKLMGFSLKKARERYGSWVTHASGNWFEVATLPDMVKRLQPEPLDTDKDTYDRPEPYPWWTGGDYWSDIYISPPPKHHGATTTYRYEEDKRDENVIKDEL</sequence>
<feature type="compositionally biased region" description="Basic and acidic residues" evidence="1">
    <location>
        <begin position="138"/>
        <end position="153"/>
    </location>
</feature>
<keyword evidence="3" id="KW-1185">Reference proteome</keyword>
<dbReference type="RefSeq" id="WP_262566848.1">
    <property type="nucleotide sequence ID" value="NZ_JAPFCC010000001.1"/>
</dbReference>
<dbReference type="Proteomes" id="UP001209854">
    <property type="component" value="Unassembled WGS sequence"/>
</dbReference>